<organism evidence="1 2">
    <name type="scientific">Perkinsus olseni</name>
    <name type="common">Perkinsus atlanticus</name>
    <dbReference type="NCBI Taxonomy" id="32597"/>
    <lineage>
        <taxon>Eukaryota</taxon>
        <taxon>Sar</taxon>
        <taxon>Alveolata</taxon>
        <taxon>Perkinsozoa</taxon>
        <taxon>Perkinsea</taxon>
        <taxon>Perkinsida</taxon>
        <taxon>Perkinsidae</taxon>
        <taxon>Perkinsus</taxon>
    </lineage>
</organism>
<accession>A0A7J6Q2H3</accession>
<evidence type="ECO:0000313" key="1">
    <source>
        <dbReference type="EMBL" id="KAF4702447.1"/>
    </source>
</evidence>
<comment type="caution">
    <text evidence="1">The sequence shown here is derived from an EMBL/GenBank/DDBJ whole genome shotgun (WGS) entry which is preliminary data.</text>
</comment>
<name>A0A7J6Q2H3_PEROL</name>
<reference evidence="1 2" key="1">
    <citation type="submission" date="2020-04" db="EMBL/GenBank/DDBJ databases">
        <title>Perkinsus olseni comparative genomics.</title>
        <authorList>
            <person name="Bogema D.R."/>
        </authorList>
    </citation>
    <scope>NUCLEOTIDE SEQUENCE [LARGE SCALE GENOMIC DNA]</scope>
    <source>
        <strain evidence="1">ATCC PRA-205</strain>
    </source>
</reference>
<gene>
    <name evidence="1" type="ORF">FOZ62_008770</name>
</gene>
<dbReference type="EMBL" id="JABANM010032724">
    <property type="protein sequence ID" value="KAF4702447.1"/>
    <property type="molecule type" value="Genomic_DNA"/>
</dbReference>
<feature type="non-terminal residue" evidence="1">
    <location>
        <position position="1"/>
    </location>
</feature>
<evidence type="ECO:0000313" key="2">
    <source>
        <dbReference type="Proteomes" id="UP000574390"/>
    </source>
</evidence>
<dbReference type="AlphaFoldDB" id="A0A7J6Q2H3"/>
<sequence>PFSVSFKLQLLPQTNFHMPPRGRRRIARHRCLQCGTYTAPAANCSVCSRRALNRSRRANTSSPSTHNSHLFQAPVRPPLFTERDTNTAVSTPLPPVLHCESCMRCPTVAFPFDCNDYMSANLVSRKYGARPLATYV</sequence>
<dbReference type="Proteomes" id="UP000574390">
    <property type="component" value="Unassembled WGS sequence"/>
</dbReference>
<protein>
    <submittedName>
        <fullName evidence="1">Uncharacterized protein</fullName>
    </submittedName>
</protein>
<proteinExistence type="predicted"/>